<dbReference type="Gene3D" id="3.40.1360.10">
    <property type="match status" value="1"/>
</dbReference>
<dbReference type="Pfam" id="PF21176">
    <property type="entry name" value="RecR_HhH"/>
    <property type="match status" value="1"/>
</dbReference>
<dbReference type="SMART" id="SM00493">
    <property type="entry name" value="TOPRIM"/>
    <property type="match status" value="1"/>
</dbReference>
<comment type="similarity">
    <text evidence="7">Belongs to the RecR family.</text>
</comment>
<dbReference type="RefSeq" id="WP_109061374.1">
    <property type="nucleotide sequence ID" value="NZ_QETA01000002.1"/>
</dbReference>
<dbReference type="PANTHER" id="PTHR30446">
    <property type="entry name" value="RECOMBINATION PROTEIN RECR"/>
    <property type="match status" value="1"/>
</dbReference>
<keyword evidence="4 7" id="KW-0862">Zinc</keyword>
<keyword evidence="1 7" id="KW-0479">Metal-binding</keyword>
<evidence type="ECO:0000259" key="8">
    <source>
        <dbReference type="PROSITE" id="PS50880"/>
    </source>
</evidence>
<keyword evidence="6 7" id="KW-0234">DNA repair</keyword>
<dbReference type="Pfam" id="PF13662">
    <property type="entry name" value="Toprim_4"/>
    <property type="match status" value="1"/>
</dbReference>
<dbReference type="SUPFAM" id="SSF111304">
    <property type="entry name" value="Recombination protein RecR"/>
    <property type="match status" value="1"/>
</dbReference>
<dbReference type="CDD" id="cd01025">
    <property type="entry name" value="TOPRIM_recR"/>
    <property type="match status" value="1"/>
</dbReference>
<dbReference type="AlphaFoldDB" id="A0A2V1K1V5"/>
<keyword evidence="5 7" id="KW-0233">DNA recombination</keyword>
<evidence type="ECO:0000256" key="5">
    <source>
        <dbReference type="ARBA" id="ARBA00023172"/>
    </source>
</evidence>
<dbReference type="InterPro" id="IPR006171">
    <property type="entry name" value="TOPRIM_dom"/>
</dbReference>
<name>A0A2V1K1V5_9BURK</name>
<evidence type="ECO:0000256" key="3">
    <source>
        <dbReference type="ARBA" id="ARBA00022771"/>
    </source>
</evidence>
<dbReference type="HAMAP" id="MF_00017">
    <property type="entry name" value="RecR"/>
    <property type="match status" value="1"/>
</dbReference>
<evidence type="ECO:0000256" key="2">
    <source>
        <dbReference type="ARBA" id="ARBA00022763"/>
    </source>
</evidence>
<dbReference type="PROSITE" id="PS50880">
    <property type="entry name" value="TOPRIM"/>
    <property type="match status" value="1"/>
</dbReference>
<dbReference type="InterPro" id="IPR000093">
    <property type="entry name" value="DNA_Rcmb_RecR"/>
</dbReference>
<dbReference type="Proteomes" id="UP000245212">
    <property type="component" value="Unassembled WGS sequence"/>
</dbReference>
<evidence type="ECO:0000256" key="6">
    <source>
        <dbReference type="ARBA" id="ARBA00023204"/>
    </source>
</evidence>
<keyword evidence="10" id="KW-1185">Reference proteome</keyword>
<sequence>MSDPSLPEPQPLQALIDALRRLPGVGVRSARRMAYHLLQHDASGALHLSEALRHAVGDLKHCRRCNSFTEDEVCGTCLSPRRDPAQLCIVETPADQNMLEASHGYHGLYYVLMGRLAPLDGVGPQELGFQNLLDRACDGVVQEVILATNFTAEGETTAHYLAELLRSRGLRVSRLARGVPAGSELEYVDAGTLAWALMERRDSHQD</sequence>
<dbReference type="NCBIfam" id="TIGR00615">
    <property type="entry name" value="recR"/>
    <property type="match status" value="1"/>
</dbReference>
<evidence type="ECO:0000256" key="7">
    <source>
        <dbReference type="HAMAP-Rule" id="MF_00017"/>
    </source>
</evidence>
<evidence type="ECO:0000313" key="9">
    <source>
        <dbReference type="EMBL" id="PWF24096.1"/>
    </source>
</evidence>
<evidence type="ECO:0000256" key="1">
    <source>
        <dbReference type="ARBA" id="ARBA00022723"/>
    </source>
</evidence>
<dbReference type="GO" id="GO:0006281">
    <property type="term" value="P:DNA repair"/>
    <property type="evidence" value="ECO:0007669"/>
    <property type="project" value="UniProtKB-UniRule"/>
</dbReference>
<dbReference type="Gene3D" id="1.10.8.420">
    <property type="entry name" value="RecR Domain 1"/>
    <property type="match status" value="1"/>
</dbReference>
<accession>A0A2V1K1V5</accession>
<evidence type="ECO:0000256" key="4">
    <source>
        <dbReference type="ARBA" id="ARBA00022833"/>
    </source>
</evidence>
<dbReference type="InterPro" id="IPR023627">
    <property type="entry name" value="Rcmb_RecR"/>
</dbReference>
<dbReference type="EMBL" id="QETA01000002">
    <property type="protein sequence ID" value="PWF24096.1"/>
    <property type="molecule type" value="Genomic_DNA"/>
</dbReference>
<dbReference type="InterPro" id="IPR034137">
    <property type="entry name" value="TOPRIM_RecR"/>
</dbReference>
<comment type="function">
    <text evidence="7">May play a role in DNA repair. It seems to be involved in an RecBC-independent recombinational process of DNA repair. It may act with RecF and RecO.</text>
</comment>
<dbReference type="GO" id="GO:0008270">
    <property type="term" value="F:zinc ion binding"/>
    <property type="evidence" value="ECO:0007669"/>
    <property type="project" value="UniProtKB-KW"/>
</dbReference>
<dbReference type="GO" id="GO:0003677">
    <property type="term" value="F:DNA binding"/>
    <property type="evidence" value="ECO:0007669"/>
    <property type="project" value="UniProtKB-UniRule"/>
</dbReference>
<feature type="domain" description="Toprim" evidence="8">
    <location>
        <begin position="85"/>
        <end position="180"/>
    </location>
</feature>
<gene>
    <name evidence="7" type="primary">recR</name>
    <name evidence="9" type="ORF">DD235_07250</name>
</gene>
<proteinExistence type="inferred from homology"/>
<feature type="zinc finger region" description="C4-type" evidence="7">
    <location>
        <begin position="62"/>
        <end position="77"/>
    </location>
</feature>
<comment type="caution">
    <text evidence="9">The sequence shown here is derived from an EMBL/GenBank/DDBJ whole genome shotgun (WGS) entry which is preliminary data.</text>
</comment>
<evidence type="ECO:0000313" key="10">
    <source>
        <dbReference type="Proteomes" id="UP000245212"/>
    </source>
</evidence>
<dbReference type="Pfam" id="PF21175">
    <property type="entry name" value="RecR_C"/>
    <property type="match status" value="1"/>
</dbReference>
<reference evidence="10" key="1">
    <citation type="submission" date="2018-05" db="EMBL/GenBank/DDBJ databases">
        <authorList>
            <person name="Li Y."/>
        </authorList>
    </citation>
    <scope>NUCLEOTIDE SEQUENCE [LARGE SCALE GENOMIC DNA]</scope>
    <source>
        <strain evidence="10">3d-2-2</strain>
    </source>
</reference>
<dbReference type="InterPro" id="IPR015967">
    <property type="entry name" value="Rcmb_RecR_Znf"/>
</dbReference>
<keyword evidence="2 7" id="KW-0227">DNA damage</keyword>
<dbReference type="Pfam" id="PF02132">
    <property type="entry name" value="RecR_ZnF"/>
    <property type="match status" value="1"/>
</dbReference>
<keyword evidence="3 7" id="KW-0863">Zinc-finger</keyword>
<dbReference type="Gene3D" id="6.10.250.240">
    <property type="match status" value="1"/>
</dbReference>
<organism evidence="9 10">
    <name type="scientific">Corticimicrobacter populi</name>
    <dbReference type="NCBI Taxonomy" id="2175229"/>
    <lineage>
        <taxon>Bacteria</taxon>
        <taxon>Pseudomonadati</taxon>
        <taxon>Pseudomonadota</taxon>
        <taxon>Betaproteobacteria</taxon>
        <taxon>Burkholderiales</taxon>
        <taxon>Alcaligenaceae</taxon>
        <taxon>Corticimicrobacter</taxon>
    </lineage>
</organism>
<dbReference type="PANTHER" id="PTHR30446:SF0">
    <property type="entry name" value="RECOMBINATION PROTEIN RECR"/>
    <property type="match status" value="1"/>
</dbReference>
<dbReference type="GO" id="GO:0006310">
    <property type="term" value="P:DNA recombination"/>
    <property type="evidence" value="ECO:0007669"/>
    <property type="project" value="UniProtKB-UniRule"/>
</dbReference>
<protein>
    <recommendedName>
        <fullName evidence="7">Recombination protein RecR</fullName>
    </recommendedName>
</protein>